<organism evidence="13 14">
    <name type="scientific">Umbelopsis vinacea</name>
    <dbReference type="NCBI Taxonomy" id="44442"/>
    <lineage>
        <taxon>Eukaryota</taxon>
        <taxon>Fungi</taxon>
        <taxon>Fungi incertae sedis</taxon>
        <taxon>Mucoromycota</taxon>
        <taxon>Mucoromycotina</taxon>
        <taxon>Umbelopsidomycetes</taxon>
        <taxon>Umbelopsidales</taxon>
        <taxon>Umbelopsidaceae</taxon>
        <taxon>Umbelopsis</taxon>
    </lineage>
</organism>
<evidence type="ECO:0000256" key="11">
    <source>
        <dbReference type="SAM" id="MobiDB-lite"/>
    </source>
</evidence>
<dbReference type="GO" id="GO:0003700">
    <property type="term" value="F:DNA-binding transcription factor activity"/>
    <property type="evidence" value="ECO:0007669"/>
    <property type="project" value="InterPro"/>
</dbReference>
<dbReference type="PANTHER" id="PTHR47427">
    <property type="entry name" value="PROTEIN STE12"/>
    <property type="match status" value="1"/>
</dbReference>
<feature type="domain" description="C2H2-type" evidence="12">
    <location>
        <begin position="543"/>
        <end position="570"/>
    </location>
</feature>
<keyword evidence="7" id="KW-0804">Transcription</keyword>
<dbReference type="SMART" id="SM00424">
    <property type="entry name" value="STE"/>
    <property type="match status" value="1"/>
</dbReference>
<keyword evidence="8" id="KW-0539">Nucleus</keyword>
<keyword evidence="14" id="KW-1185">Reference proteome</keyword>
<evidence type="ECO:0000256" key="9">
    <source>
        <dbReference type="ARBA" id="ARBA00024345"/>
    </source>
</evidence>
<feature type="compositionally biased region" description="Polar residues" evidence="11">
    <location>
        <begin position="596"/>
        <end position="614"/>
    </location>
</feature>
<evidence type="ECO:0000256" key="2">
    <source>
        <dbReference type="ARBA" id="ARBA00022723"/>
    </source>
</evidence>
<feature type="region of interest" description="Disordered" evidence="11">
    <location>
        <begin position="557"/>
        <end position="639"/>
    </location>
</feature>
<dbReference type="InterPro" id="IPR036236">
    <property type="entry name" value="Znf_C2H2_sf"/>
</dbReference>
<dbReference type="OrthoDB" id="1095242at2759"/>
<evidence type="ECO:0000256" key="7">
    <source>
        <dbReference type="ARBA" id="ARBA00023163"/>
    </source>
</evidence>
<evidence type="ECO:0000256" key="3">
    <source>
        <dbReference type="ARBA" id="ARBA00022737"/>
    </source>
</evidence>
<dbReference type="GO" id="GO:1990527">
    <property type="term" value="C:Tec1p-Ste12p-Dig1p complex"/>
    <property type="evidence" value="ECO:0007669"/>
    <property type="project" value="TreeGrafter"/>
</dbReference>
<sequence>MPTPTDEDMQMRLAMIDDLKLFLATAPTNWNQDSPIKQFPLPTGEQLSCILWGKLFHITGTDIVRSLMFRFHAFGRPVSNLKKFEEGIFSDLRNLKPGTDACLEEPKSEFLDLLYKNRCIRTQKKQKVFYWYSVPHDRLFLDALERDLKREKMGIEPTSIAVAQPAKSISLDTTQELFDDLRKSLCLSSSDVYNDTFYPGGMCADPSIVQNSHPSSQQTGTTIQTWPTPVMLDMETTQTAQANDLHQDPTAWMTVSHSGDISSNEASQKAGMITSSAVISGSASSLARETHQFSPPPLVMPHSSQTRHRASQSVISVLSADESIDSFDDEGSTGSRNTLSPRTDVQPVMLSVASQNSMMFDRSSTIDPIASDFNRLQLASNSSLDASSIATSRSVDTNSLRKSATLFGMFSLFEGSPSYKQRRRRSTSISVPCQQNRPLSANDTLFTRAYSRPAYTHNRSCSQPNFGMVYNHQQDQGLSGQPMSMYGHPGSTSDMLQSANGDDAGSNPLTRSYICPMPSCARLFKRLEHLKRHLRTHTMERPYVCTICGKRFSRSDNLAQHKKTHERRRERGLNTTGTVDSKSGGEDEGSGHKKSASYSDTSCSEVSATSPERSQSGKRRRGILTHEGQTGCTLDAKTEQITRMDTDEYETIRSSNYPLYHGKQFKAEKSNDRGSSSSDTSPPLSQVNLSSQKHKRCASSGQYMTLFSAYRPEFGFLPDNSTLMTNIPYAFPTAAHYRSKSMASYPVYDQYNMNNHVSQTNTCDMDGTPMVLI</sequence>
<dbReference type="InterPro" id="IPR013087">
    <property type="entry name" value="Znf_C2H2_type"/>
</dbReference>
<dbReference type="PANTHER" id="PTHR47427:SF1">
    <property type="entry name" value="PROTEIN STE12"/>
    <property type="match status" value="1"/>
</dbReference>
<accession>A0A8H7PVF7</accession>
<keyword evidence="4 10" id="KW-0863">Zinc-finger</keyword>
<dbReference type="Proteomes" id="UP000612746">
    <property type="component" value="Unassembled WGS sequence"/>
</dbReference>
<evidence type="ECO:0000256" key="10">
    <source>
        <dbReference type="PROSITE-ProRule" id="PRU00042"/>
    </source>
</evidence>
<evidence type="ECO:0000259" key="12">
    <source>
        <dbReference type="PROSITE" id="PS50157"/>
    </source>
</evidence>
<comment type="caution">
    <text evidence="13">The sequence shown here is derived from an EMBL/GenBank/DDBJ whole genome shotgun (WGS) entry which is preliminary data.</text>
</comment>
<evidence type="ECO:0000256" key="8">
    <source>
        <dbReference type="ARBA" id="ARBA00023242"/>
    </source>
</evidence>
<dbReference type="AlphaFoldDB" id="A0A8H7PVF7"/>
<proteinExistence type="inferred from homology"/>
<dbReference type="GO" id="GO:0005634">
    <property type="term" value="C:nucleus"/>
    <property type="evidence" value="ECO:0007669"/>
    <property type="project" value="UniProtKB-SubCell"/>
</dbReference>
<evidence type="ECO:0000256" key="1">
    <source>
        <dbReference type="ARBA" id="ARBA00004123"/>
    </source>
</evidence>
<keyword evidence="3" id="KW-0677">Repeat</keyword>
<reference evidence="13" key="1">
    <citation type="submission" date="2020-12" db="EMBL/GenBank/DDBJ databases">
        <title>Metabolic potential, ecology and presence of endohyphal bacteria is reflected in genomic diversity of Mucoromycotina.</title>
        <authorList>
            <person name="Muszewska A."/>
            <person name="Okrasinska A."/>
            <person name="Steczkiewicz K."/>
            <person name="Drgas O."/>
            <person name="Orlowska M."/>
            <person name="Perlinska-Lenart U."/>
            <person name="Aleksandrzak-Piekarczyk T."/>
            <person name="Szatraj K."/>
            <person name="Zielenkiewicz U."/>
            <person name="Pilsyk S."/>
            <person name="Malc E."/>
            <person name="Mieczkowski P."/>
            <person name="Kruszewska J.S."/>
            <person name="Biernat P."/>
            <person name="Pawlowska J."/>
        </authorList>
    </citation>
    <scope>NUCLEOTIDE SEQUENCE</scope>
    <source>
        <strain evidence="13">WA0000051536</strain>
    </source>
</reference>
<keyword evidence="5" id="KW-0862">Zinc</keyword>
<keyword evidence="6" id="KW-0805">Transcription regulation</keyword>
<evidence type="ECO:0000256" key="4">
    <source>
        <dbReference type="ARBA" id="ARBA00022771"/>
    </source>
</evidence>
<dbReference type="Pfam" id="PF00096">
    <property type="entry name" value="zf-C2H2"/>
    <property type="match status" value="2"/>
</dbReference>
<comment type="similarity">
    <text evidence="9">Belongs to the STE12 transcription factor family.</text>
</comment>
<dbReference type="PROSITE" id="PS50157">
    <property type="entry name" value="ZINC_FINGER_C2H2_2"/>
    <property type="match status" value="2"/>
</dbReference>
<dbReference type="FunFam" id="3.30.160.60:FF:000303">
    <property type="entry name" value="Zinc finger protein 41"/>
    <property type="match status" value="1"/>
</dbReference>
<protein>
    <recommendedName>
        <fullName evidence="12">C2H2-type domain-containing protein</fullName>
    </recommendedName>
</protein>
<dbReference type="GO" id="GO:0008270">
    <property type="term" value="F:zinc ion binding"/>
    <property type="evidence" value="ECO:0007669"/>
    <property type="project" value="UniProtKB-KW"/>
</dbReference>
<dbReference type="InterPro" id="IPR003120">
    <property type="entry name" value="Ste12"/>
</dbReference>
<dbReference type="GO" id="GO:1990526">
    <property type="term" value="C:Ste12p-Dig1p-Dig2p complex"/>
    <property type="evidence" value="ECO:0007669"/>
    <property type="project" value="TreeGrafter"/>
</dbReference>
<dbReference type="PROSITE" id="PS00028">
    <property type="entry name" value="ZINC_FINGER_C2H2_1"/>
    <property type="match status" value="2"/>
</dbReference>
<dbReference type="SMART" id="SM00355">
    <property type="entry name" value="ZnF_C2H2"/>
    <property type="match status" value="2"/>
</dbReference>
<dbReference type="Gene3D" id="3.30.160.60">
    <property type="entry name" value="Classic Zinc Finger"/>
    <property type="match status" value="2"/>
</dbReference>
<evidence type="ECO:0000313" key="13">
    <source>
        <dbReference type="EMBL" id="KAG2180480.1"/>
    </source>
</evidence>
<feature type="compositionally biased region" description="Low complexity" evidence="11">
    <location>
        <begin position="673"/>
        <end position="685"/>
    </location>
</feature>
<dbReference type="SUPFAM" id="SSF57667">
    <property type="entry name" value="beta-beta-alpha zinc fingers"/>
    <property type="match status" value="1"/>
</dbReference>
<name>A0A8H7PVF7_9FUNG</name>
<keyword evidence="2" id="KW-0479">Metal-binding</keyword>
<feature type="domain" description="C2H2-type" evidence="12">
    <location>
        <begin position="513"/>
        <end position="542"/>
    </location>
</feature>
<evidence type="ECO:0000256" key="6">
    <source>
        <dbReference type="ARBA" id="ARBA00023015"/>
    </source>
</evidence>
<gene>
    <name evidence="13" type="ORF">INT44_003484</name>
</gene>
<dbReference type="InterPro" id="IPR052127">
    <property type="entry name" value="STE12_transcription_factor"/>
</dbReference>
<comment type="subcellular location">
    <subcellularLocation>
        <location evidence="1">Nucleus</location>
    </subcellularLocation>
</comment>
<evidence type="ECO:0000313" key="14">
    <source>
        <dbReference type="Proteomes" id="UP000612746"/>
    </source>
</evidence>
<feature type="region of interest" description="Disordered" evidence="11">
    <location>
        <begin position="660"/>
        <end position="693"/>
    </location>
</feature>
<evidence type="ECO:0000256" key="5">
    <source>
        <dbReference type="ARBA" id="ARBA00022833"/>
    </source>
</evidence>
<dbReference type="EMBL" id="JAEPRA010000009">
    <property type="protein sequence ID" value="KAG2180480.1"/>
    <property type="molecule type" value="Genomic_DNA"/>
</dbReference>
<dbReference type="GO" id="GO:1990837">
    <property type="term" value="F:sequence-specific double-stranded DNA binding"/>
    <property type="evidence" value="ECO:0007669"/>
    <property type="project" value="UniProtKB-ARBA"/>
</dbReference>
<dbReference type="Pfam" id="PF02200">
    <property type="entry name" value="STE"/>
    <property type="match status" value="1"/>
</dbReference>